<accession>A0ABV7ANL0</accession>
<name>A0ABV7ANL0_9GAMM</name>
<proteinExistence type="predicted"/>
<protein>
    <recommendedName>
        <fullName evidence="4">Secreted protein</fullName>
    </recommendedName>
</protein>
<dbReference type="RefSeq" id="WP_377812661.1">
    <property type="nucleotide sequence ID" value="NZ_JBHRSJ010000002.1"/>
</dbReference>
<dbReference type="Proteomes" id="UP001595457">
    <property type="component" value="Unassembled WGS sequence"/>
</dbReference>
<evidence type="ECO:0000313" key="3">
    <source>
        <dbReference type="Proteomes" id="UP001595457"/>
    </source>
</evidence>
<evidence type="ECO:0008006" key="4">
    <source>
        <dbReference type="Google" id="ProtNLM"/>
    </source>
</evidence>
<gene>
    <name evidence="2" type="ORF">ACFOJE_02450</name>
</gene>
<feature type="chain" id="PRO_5045258461" description="Secreted protein" evidence="1">
    <location>
        <begin position="23"/>
        <end position="144"/>
    </location>
</feature>
<keyword evidence="1" id="KW-0732">Signal</keyword>
<comment type="caution">
    <text evidence="2">The sequence shown here is derived from an EMBL/GenBank/DDBJ whole genome shotgun (WGS) entry which is preliminary data.</text>
</comment>
<evidence type="ECO:0000313" key="2">
    <source>
        <dbReference type="EMBL" id="MFC2971078.1"/>
    </source>
</evidence>
<keyword evidence="3" id="KW-1185">Reference proteome</keyword>
<organism evidence="2 3">
    <name type="scientific">Azotobacter bryophylli</name>
    <dbReference type="NCBI Taxonomy" id="1986537"/>
    <lineage>
        <taxon>Bacteria</taxon>
        <taxon>Pseudomonadati</taxon>
        <taxon>Pseudomonadota</taxon>
        <taxon>Gammaproteobacteria</taxon>
        <taxon>Pseudomonadales</taxon>
        <taxon>Pseudomonadaceae</taxon>
        <taxon>Azotobacter</taxon>
    </lineage>
</organism>
<evidence type="ECO:0000256" key="1">
    <source>
        <dbReference type="SAM" id="SignalP"/>
    </source>
</evidence>
<sequence length="144" mass="15406">MTRPLRIGIFLFAGLGSAQLWADACYVTQQPATAGTPGVASQTCFEYRGMPPDSLDWACSTKGDSVAGTRKERRERCPSGHFGICTGKLTQEALANELASGSYGGGASPDTLPEDAQIVTYYYRAQDQAQARIDCETGGGRWSQ</sequence>
<dbReference type="EMBL" id="JBHRSJ010000002">
    <property type="protein sequence ID" value="MFC2971078.1"/>
    <property type="molecule type" value="Genomic_DNA"/>
</dbReference>
<reference evidence="3" key="1">
    <citation type="journal article" date="2019" name="Int. J. Syst. Evol. Microbiol.">
        <title>The Global Catalogue of Microorganisms (GCM) 10K type strain sequencing project: providing services to taxonomists for standard genome sequencing and annotation.</title>
        <authorList>
            <consortium name="The Broad Institute Genomics Platform"/>
            <consortium name="The Broad Institute Genome Sequencing Center for Infectious Disease"/>
            <person name="Wu L."/>
            <person name="Ma J."/>
        </authorList>
    </citation>
    <scope>NUCLEOTIDE SEQUENCE [LARGE SCALE GENOMIC DNA]</scope>
    <source>
        <strain evidence="3">KCTC 62195</strain>
    </source>
</reference>
<feature type="signal peptide" evidence="1">
    <location>
        <begin position="1"/>
        <end position="22"/>
    </location>
</feature>